<gene>
    <name evidence="4" type="ORF">NOI20_13900</name>
</gene>
<evidence type="ECO:0000259" key="3">
    <source>
        <dbReference type="PROSITE" id="PS50240"/>
    </source>
</evidence>
<evidence type="ECO:0000313" key="5">
    <source>
        <dbReference type="Proteomes" id="UP001227162"/>
    </source>
</evidence>
<dbReference type="Proteomes" id="UP001227162">
    <property type="component" value="Unassembled WGS sequence"/>
</dbReference>
<accession>A0AAJ1UFZ4</accession>
<keyword evidence="1 2" id="KW-0732">Signal</keyword>
<dbReference type="AlphaFoldDB" id="A0AAJ1UFZ4"/>
<dbReference type="EC" id="3.4.21.-" evidence="4"/>
<keyword evidence="4" id="KW-0645">Protease</keyword>
<dbReference type="InterPro" id="IPR018114">
    <property type="entry name" value="TRYPSIN_HIS"/>
</dbReference>
<sequence>MARLAPGALFALALIAHAAVLAPRAAAQGSDYAPGLNAICALGRDQDEGCAAIRARETAESQRAPWSAIGRLNHAGHRVYGHCTATLISDRVVLTAAHCLWDPTTNRWIAPARFTFLAGYHGGDYIAASPAIAVIFPPEIEQDAGATAYRVNPRHDWALLTLRDPIGRQAGHIPLFPGFLRSTPDRATRMPGYAGLRPHHLTVARDCGPTLIASGVLLTQCSAMQGDSGAPLVLEQDGQHFVLGPLSVVTTTNPPWRSVFAPFFKIRKAANAAIAEAG</sequence>
<dbReference type="PROSITE" id="PS00134">
    <property type="entry name" value="TRYPSIN_HIS"/>
    <property type="match status" value="1"/>
</dbReference>
<feature type="domain" description="Peptidase S1" evidence="3">
    <location>
        <begin position="53"/>
        <end position="271"/>
    </location>
</feature>
<evidence type="ECO:0000256" key="2">
    <source>
        <dbReference type="SAM" id="SignalP"/>
    </source>
</evidence>
<evidence type="ECO:0000256" key="1">
    <source>
        <dbReference type="ARBA" id="ARBA00022729"/>
    </source>
</evidence>
<organism evidence="4 5">
    <name type="scientific">Rhodalgimonas zhirmunskyi</name>
    <dbReference type="NCBI Taxonomy" id="2964767"/>
    <lineage>
        <taxon>Bacteria</taxon>
        <taxon>Pseudomonadati</taxon>
        <taxon>Pseudomonadota</taxon>
        <taxon>Alphaproteobacteria</taxon>
        <taxon>Rhodobacterales</taxon>
        <taxon>Roseobacteraceae</taxon>
        <taxon>Rhodalgimonas</taxon>
    </lineage>
</organism>
<dbReference type="Pfam" id="PF00089">
    <property type="entry name" value="Trypsin"/>
    <property type="match status" value="1"/>
</dbReference>
<proteinExistence type="predicted"/>
<feature type="chain" id="PRO_5042461075" evidence="2">
    <location>
        <begin position="19"/>
        <end position="278"/>
    </location>
</feature>
<dbReference type="InterPro" id="IPR001314">
    <property type="entry name" value="Peptidase_S1A"/>
</dbReference>
<dbReference type="InterPro" id="IPR001254">
    <property type="entry name" value="Trypsin_dom"/>
</dbReference>
<dbReference type="Gene3D" id="2.40.10.10">
    <property type="entry name" value="Trypsin-like serine proteases"/>
    <property type="match status" value="2"/>
</dbReference>
<dbReference type="PANTHER" id="PTHR15462">
    <property type="entry name" value="SERINE PROTEASE"/>
    <property type="match status" value="1"/>
</dbReference>
<feature type="signal peptide" evidence="2">
    <location>
        <begin position="1"/>
        <end position="18"/>
    </location>
</feature>
<protein>
    <submittedName>
        <fullName evidence="4">Trypsin-like serine protease</fullName>
        <ecNumber evidence="4">3.4.21.-</ecNumber>
    </submittedName>
</protein>
<dbReference type="GO" id="GO:0004252">
    <property type="term" value="F:serine-type endopeptidase activity"/>
    <property type="evidence" value="ECO:0007669"/>
    <property type="project" value="InterPro"/>
</dbReference>
<dbReference type="EMBL" id="JANFFA010000004">
    <property type="protein sequence ID" value="MDQ2095207.1"/>
    <property type="molecule type" value="Genomic_DNA"/>
</dbReference>
<name>A0AAJ1UFZ4_9RHOB</name>
<dbReference type="SUPFAM" id="SSF50494">
    <property type="entry name" value="Trypsin-like serine proteases"/>
    <property type="match status" value="1"/>
</dbReference>
<evidence type="ECO:0000313" key="4">
    <source>
        <dbReference type="EMBL" id="MDQ2095207.1"/>
    </source>
</evidence>
<dbReference type="PANTHER" id="PTHR15462:SF8">
    <property type="entry name" value="SERINE PROTEASE"/>
    <property type="match status" value="1"/>
</dbReference>
<comment type="caution">
    <text evidence="4">The sequence shown here is derived from an EMBL/GenBank/DDBJ whole genome shotgun (WGS) entry which is preliminary data.</text>
</comment>
<dbReference type="InterPro" id="IPR009003">
    <property type="entry name" value="Peptidase_S1_PA"/>
</dbReference>
<reference evidence="4" key="2">
    <citation type="submission" date="2023-04" db="EMBL/GenBank/DDBJ databases">
        <title>'Rhodoalgimonas zhirmunskyi' gen. nov., isolated from a red alga.</title>
        <authorList>
            <person name="Nedashkovskaya O.I."/>
            <person name="Otstavnykh N.Y."/>
            <person name="Bystritskaya E.P."/>
            <person name="Balabanova L.A."/>
            <person name="Isaeva M.P."/>
        </authorList>
    </citation>
    <scope>NUCLEOTIDE SEQUENCE</scope>
    <source>
        <strain evidence="4">10Alg 79</strain>
    </source>
</reference>
<reference evidence="4" key="1">
    <citation type="submission" date="2022-07" db="EMBL/GenBank/DDBJ databases">
        <authorList>
            <person name="Otstavnykh N."/>
            <person name="Isaeva M."/>
            <person name="Bystritskaya E."/>
        </authorList>
    </citation>
    <scope>NUCLEOTIDE SEQUENCE</scope>
    <source>
        <strain evidence="4">10Alg 79</strain>
    </source>
</reference>
<dbReference type="InterPro" id="IPR050966">
    <property type="entry name" value="Glutamyl_endopeptidase"/>
</dbReference>
<dbReference type="GO" id="GO:0006508">
    <property type="term" value="P:proteolysis"/>
    <property type="evidence" value="ECO:0007669"/>
    <property type="project" value="UniProtKB-KW"/>
</dbReference>
<keyword evidence="5" id="KW-1185">Reference proteome</keyword>
<dbReference type="PROSITE" id="PS50240">
    <property type="entry name" value="TRYPSIN_DOM"/>
    <property type="match status" value="1"/>
</dbReference>
<dbReference type="InterPro" id="IPR043504">
    <property type="entry name" value="Peptidase_S1_PA_chymotrypsin"/>
</dbReference>
<dbReference type="RefSeq" id="WP_317626832.1">
    <property type="nucleotide sequence ID" value="NZ_JANFFA010000004.1"/>
</dbReference>
<keyword evidence="4" id="KW-0378">Hydrolase</keyword>
<dbReference type="PRINTS" id="PR00722">
    <property type="entry name" value="CHYMOTRYPSIN"/>
</dbReference>